<feature type="transmembrane region" description="Helical" evidence="1">
    <location>
        <begin position="151"/>
        <end position="169"/>
    </location>
</feature>
<comment type="caution">
    <text evidence="2">The sequence shown here is derived from an EMBL/GenBank/DDBJ whole genome shotgun (WGS) entry which is preliminary data.</text>
</comment>
<dbReference type="AlphaFoldDB" id="A0A936ZHR1"/>
<reference evidence="2" key="1">
    <citation type="submission" date="2021-01" db="EMBL/GenBank/DDBJ databases">
        <title>Ramlibacter sp. strain AW1 16S ribosomal RNA gene Genome sequencing and assembly.</title>
        <authorList>
            <person name="Kang M."/>
        </authorList>
    </citation>
    <scope>NUCLEOTIDE SEQUENCE</scope>
    <source>
        <strain evidence="2">AW1</strain>
    </source>
</reference>
<feature type="transmembrane region" description="Helical" evidence="1">
    <location>
        <begin position="204"/>
        <end position="221"/>
    </location>
</feature>
<sequence>MPDFTFLWPLIWQSALLPFGVAAAVMLALRAWGAPAYAAAVALAAGLLVAYFAALQGPWAAWPRTAADALPWIAAAAALLTVPVERLRRPTLRRTARLALGLLAAALLVVPAVASFGVAKALGAVVAVALAVAVLWGLVARASPGPRIQPLLLAAVAGGAGLALMLDSSQSAGRLSGALAASLAACAVLGCWPQPGPLARPASGVAVLLVATLLAMAHLYAGFPLLYIALLAAALLAQPLVAALTRRPPAGAAAPLAAAVLTLIPVVATVALAVKAAQDAGGY</sequence>
<evidence type="ECO:0000256" key="1">
    <source>
        <dbReference type="SAM" id="Phobius"/>
    </source>
</evidence>
<evidence type="ECO:0000313" key="3">
    <source>
        <dbReference type="Proteomes" id="UP000613011"/>
    </source>
</evidence>
<keyword evidence="3" id="KW-1185">Reference proteome</keyword>
<keyword evidence="1" id="KW-0812">Transmembrane</keyword>
<dbReference type="RefSeq" id="WP_201684728.1">
    <property type="nucleotide sequence ID" value="NZ_JAEQNA010000005.1"/>
</dbReference>
<feature type="transmembrane region" description="Helical" evidence="1">
    <location>
        <begin position="252"/>
        <end position="274"/>
    </location>
</feature>
<feature type="transmembrane region" description="Helical" evidence="1">
    <location>
        <begin position="36"/>
        <end position="54"/>
    </location>
</feature>
<gene>
    <name evidence="2" type="ORF">JI739_14980</name>
</gene>
<keyword evidence="1" id="KW-1133">Transmembrane helix</keyword>
<feature type="transmembrane region" description="Helical" evidence="1">
    <location>
        <begin position="66"/>
        <end position="84"/>
    </location>
</feature>
<feature type="transmembrane region" description="Helical" evidence="1">
    <location>
        <begin position="96"/>
        <end position="115"/>
    </location>
</feature>
<feature type="transmembrane region" description="Helical" evidence="1">
    <location>
        <begin position="6"/>
        <end position="29"/>
    </location>
</feature>
<accession>A0A936ZHR1</accession>
<proteinExistence type="predicted"/>
<organism evidence="2 3">
    <name type="scientific">Ramlibacter aurantiacus</name>
    <dbReference type="NCBI Taxonomy" id="2801330"/>
    <lineage>
        <taxon>Bacteria</taxon>
        <taxon>Pseudomonadati</taxon>
        <taxon>Pseudomonadota</taxon>
        <taxon>Betaproteobacteria</taxon>
        <taxon>Burkholderiales</taxon>
        <taxon>Comamonadaceae</taxon>
        <taxon>Ramlibacter</taxon>
    </lineage>
</organism>
<protein>
    <submittedName>
        <fullName evidence="2">Uncharacterized protein</fullName>
    </submittedName>
</protein>
<dbReference type="EMBL" id="JAEQNA010000005">
    <property type="protein sequence ID" value="MBL0421659.1"/>
    <property type="molecule type" value="Genomic_DNA"/>
</dbReference>
<evidence type="ECO:0000313" key="2">
    <source>
        <dbReference type="EMBL" id="MBL0421659.1"/>
    </source>
</evidence>
<feature type="transmembrane region" description="Helical" evidence="1">
    <location>
        <begin position="121"/>
        <end position="139"/>
    </location>
</feature>
<keyword evidence="1" id="KW-0472">Membrane</keyword>
<dbReference type="Proteomes" id="UP000613011">
    <property type="component" value="Unassembled WGS sequence"/>
</dbReference>
<name>A0A936ZHR1_9BURK</name>
<feature type="transmembrane region" description="Helical" evidence="1">
    <location>
        <begin position="175"/>
        <end position="192"/>
    </location>
</feature>